<dbReference type="PRINTS" id="PR00453">
    <property type="entry name" value="VWFADOMAIN"/>
</dbReference>
<gene>
    <name evidence="9" type="ORF">KP79_PYT04319</name>
</gene>
<dbReference type="InterPro" id="IPR036465">
    <property type="entry name" value="vWFA_dom_sf"/>
</dbReference>
<dbReference type="EMBL" id="NEDP02004270">
    <property type="protein sequence ID" value="OWF46122.1"/>
    <property type="molecule type" value="Genomic_DNA"/>
</dbReference>
<dbReference type="Gene3D" id="3.40.50.410">
    <property type="entry name" value="von Willebrand factor, type A domain"/>
    <property type="match status" value="1"/>
</dbReference>
<evidence type="ECO:0000256" key="3">
    <source>
        <dbReference type="ARBA" id="ARBA00022729"/>
    </source>
</evidence>
<evidence type="ECO:0000259" key="7">
    <source>
        <dbReference type="PROSITE" id="PS50234"/>
    </source>
</evidence>
<feature type="domain" description="VWFA" evidence="7">
    <location>
        <begin position="182"/>
        <end position="357"/>
    </location>
</feature>
<keyword evidence="9" id="KW-0176">Collagen</keyword>
<proteinExistence type="predicted"/>
<feature type="chain" id="PRO_5012080868" evidence="6">
    <location>
        <begin position="22"/>
        <end position="809"/>
    </location>
</feature>
<dbReference type="SUPFAM" id="SSF57625">
    <property type="entry name" value="Invertebrate chitin-binding proteins"/>
    <property type="match status" value="2"/>
</dbReference>
<dbReference type="GO" id="GO:0005576">
    <property type="term" value="C:extracellular region"/>
    <property type="evidence" value="ECO:0007669"/>
    <property type="project" value="UniProtKB-SubCell"/>
</dbReference>
<feature type="domain" description="Chitin-binding type-2" evidence="8">
    <location>
        <begin position="499"/>
        <end position="559"/>
    </location>
</feature>
<reference evidence="9 10" key="1">
    <citation type="journal article" date="2017" name="Nat. Ecol. Evol.">
        <title>Scallop genome provides insights into evolution of bilaterian karyotype and development.</title>
        <authorList>
            <person name="Wang S."/>
            <person name="Zhang J."/>
            <person name="Jiao W."/>
            <person name="Li J."/>
            <person name="Xun X."/>
            <person name="Sun Y."/>
            <person name="Guo X."/>
            <person name="Huan P."/>
            <person name="Dong B."/>
            <person name="Zhang L."/>
            <person name="Hu X."/>
            <person name="Sun X."/>
            <person name="Wang J."/>
            <person name="Zhao C."/>
            <person name="Wang Y."/>
            <person name="Wang D."/>
            <person name="Huang X."/>
            <person name="Wang R."/>
            <person name="Lv J."/>
            <person name="Li Y."/>
            <person name="Zhang Z."/>
            <person name="Liu B."/>
            <person name="Lu W."/>
            <person name="Hui Y."/>
            <person name="Liang J."/>
            <person name="Zhou Z."/>
            <person name="Hou R."/>
            <person name="Li X."/>
            <person name="Liu Y."/>
            <person name="Li H."/>
            <person name="Ning X."/>
            <person name="Lin Y."/>
            <person name="Zhao L."/>
            <person name="Xing Q."/>
            <person name="Dou J."/>
            <person name="Li Y."/>
            <person name="Mao J."/>
            <person name="Guo H."/>
            <person name="Dou H."/>
            <person name="Li T."/>
            <person name="Mu C."/>
            <person name="Jiang W."/>
            <person name="Fu Q."/>
            <person name="Fu X."/>
            <person name="Miao Y."/>
            <person name="Liu J."/>
            <person name="Yu Q."/>
            <person name="Li R."/>
            <person name="Liao H."/>
            <person name="Li X."/>
            <person name="Kong Y."/>
            <person name="Jiang Z."/>
            <person name="Chourrout D."/>
            <person name="Li R."/>
            <person name="Bao Z."/>
        </authorList>
    </citation>
    <scope>NUCLEOTIDE SEQUENCE [LARGE SCALE GENOMIC DNA]</scope>
    <source>
        <strain evidence="9 10">PY_sf001</strain>
    </source>
</reference>
<dbReference type="InterPro" id="IPR036508">
    <property type="entry name" value="Chitin-bd_dom_sf"/>
</dbReference>
<dbReference type="InterPro" id="IPR002557">
    <property type="entry name" value="Chitin-bd_dom"/>
</dbReference>
<accession>A0A210QBL3</accession>
<evidence type="ECO:0000256" key="6">
    <source>
        <dbReference type="SAM" id="SignalP"/>
    </source>
</evidence>
<name>A0A210QBL3_MIZYE</name>
<dbReference type="PROSITE" id="PS50940">
    <property type="entry name" value="CHIT_BIND_II"/>
    <property type="match status" value="2"/>
</dbReference>
<keyword evidence="4" id="KW-0677">Repeat</keyword>
<dbReference type="InterPro" id="IPR002035">
    <property type="entry name" value="VWF_A"/>
</dbReference>
<sequence>MNLTGACVSLLCVGVIVGTLGLDQTLQPGGNGANVVEAVVSRIRESCLFADDKGFLRRLAYVQSYDGTDPKTYRPGYDGGIWQLSISKFLETKYNNHLLEEYNLIADKFNIDWGQVQWGDLRKPLYSGIAAALFTKIHGGVGWRIEDQAQFFANNFLSMAGNNFTNLAEILAQGCSNTKKIDLVFVMDQSNSLSMDDNIRSKMFIQDIVNDFQVSLDKTRVGLVTYSTHATTRFHLNTYGSSSAVSTAIDNVPFDSGTTATDEALIKALTDVFQVSHGSRPDAVKVLIVITDGVSNDRLNTIHAAQGIHDNNIVIFSIGVGSHINHAELNAIATSPSCTHVMTVSGYTDLTALKQEIQEKTCRAPVYIQMNHTYTCVMEECPPLAVITPPGGVTVETNVTCGKITLFTAFGNPFPGNSFYETFSQTEAADLGALFRNTTTTQTLFMSLEDALALTNGTRGCTINVTPYNGDHRYHEVKCYLNGDQIECPNDCKEPWGYGNICTKESLLAGITKFPHPDDSTKYLECDIQGKLYVVQCPQNESYYDDCKQCIGGETPCVKPGTPLSTAIGNPCSVEAILANKFFFTYPSDVTKFIHCDVWGKAWVRPCPQGEEWDQHELTCIVPSKIANPCRSRSSGDPFLYTYPCDPTKYIQCDLWHESFTRQCNPPSFYFQQSSESCVSPLTFVPTTPRPGTCDGVPATITNPAIIWTQAPQTAAPTNGLPVINTPSSNGAYPFCRNCALYTSPCDAEHIRQMKLYFPVLGDRHHYIQCDLTGHMYLQTCTNNGLDYFDPITFTCVDGGLAVDNQLGR</sequence>
<evidence type="ECO:0000256" key="4">
    <source>
        <dbReference type="ARBA" id="ARBA00022737"/>
    </source>
</evidence>
<dbReference type="CDD" id="cd01450">
    <property type="entry name" value="vWFA_subfamily_ECM"/>
    <property type="match status" value="1"/>
</dbReference>
<dbReference type="Pfam" id="PF00092">
    <property type="entry name" value="VWA"/>
    <property type="match status" value="1"/>
</dbReference>
<evidence type="ECO:0000313" key="9">
    <source>
        <dbReference type="EMBL" id="OWF46122.1"/>
    </source>
</evidence>
<comment type="caution">
    <text evidence="9">The sequence shown here is derived from an EMBL/GenBank/DDBJ whole genome shotgun (WGS) entry which is preliminary data.</text>
</comment>
<dbReference type="AlphaFoldDB" id="A0A210QBL3"/>
<dbReference type="Gene3D" id="2.170.140.10">
    <property type="entry name" value="Chitin binding domain"/>
    <property type="match status" value="1"/>
</dbReference>
<dbReference type="SMART" id="SM00327">
    <property type="entry name" value="VWA"/>
    <property type="match status" value="1"/>
</dbReference>
<evidence type="ECO:0000256" key="5">
    <source>
        <dbReference type="ARBA" id="ARBA00023180"/>
    </source>
</evidence>
<evidence type="ECO:0000256" key="2">
    <source>
        <dbReference type="ARBA" id="ARBA00022525"/>
    </source>
</evidence>
<evidence type="ECO:0000313" key="10">
    <source>
        <dbReference type="Proteomes" id="UP000242188"/>
    </source>
</evidence>
<dbReference type="GO" id="GO:0005581">
    <property type="term" value="C:collagen trimer"/>
    <property type="evidence" value="ECO:0007669"/>
    <property type="project" value="UniProtKB-KW"/>
</dbReference>
<dbReference type="GO" id="GO:0008061">
    <property type="term" value="F:chitin binding"/>
    <property type="evidence" value="ECO:0007669"/>
    <property type="project" value="InterPro"/>
</dbReference>
<dbReference type="SUPFAM" id="SSF53300">
    <property type="entry name" value="vWA-like"/>
    <property type="match status" value="1"/>
</dbReference>
<organism evidence="9 10">
    <name type="scientific">Mizuhopecten yessoensis</name>
    <name type="common">Japanese scallop</name>
    <name type="synonym">Patinopecten yessoensis</name>
    <dbReference type="NCBI Taxonomy" id="6573"/>
    <lineage>
        <taxon>Eukaryota</taxon>
        <taxon>Metazoa</taxon>
        <taxon>Spiralia</taxon>
        <taxon>Lophotrochozoa</taxon>
        <taxon>Mollusca</taxon>
        <taxon>Bivalvia</taxon>
        <taxon>Autobranchia</taxon>
        <taxon>Pteriomorphia</taxon>
        <taxon>Pectinida</taxon>
        <taxon>Pectinoidea</taxon>
        <taxon>Pectinidae</taxon>
        <taxon>Mizuhopecten</taxon>
    </lineage>
</organism>
<dbReference type="Proteomes" id="UP000242188">
    <property type="component" value="Unassembled WGS sequence"/>
</dbReference>
<dbReference type="STRING" id="6573.A0A210QBL3"/>
<dbReference type="FunFam" id="3.40.50.410:FF:000004">
    <property type="entry name" value="collagen alpha-6(VI) chain"/>
    <property type="match status" value="1"/>
</dbReference>
<dbReference type="PANTHER" id="PTHR24020">
    <property type="entry name" value="COLLAGEN ALPHA"/>
    <property type="match status" value="1"/>
</dbReference>
<evidence type="ECO:0000259" key="8">
    <source>
        <dbReference type="PROSITE" id="PS50940"/>
    </source>
</evidence>
<evidence type="ECO:0000256" key="1">
    <source>
        <dbReference type="ARBA" id="ARBA00004613"/>
    </source>
</evidence>
<feature type="domain" description="Chitin-binding type-2" evidence="8">
    <location>
        <begin position="569"/>
        <end position="632"/>
    </location>
</feature>
<feature type="signal peptide" evidence="6">
    <location>
        <begin position="1"/>
        <end position="21"/>
    </location>
</feature>
<dbReference type="Pfam" id="PF01607">
    <property type="entry name" value="CBM_14"/>
    <property type="match status" value="1"/>
</dbReference>
<keyword evidence="3 6" id="KW-0732">Signal</keyword>
<keyword evidence="2" id="KW-0964">Secreted</keyword>
<protein>
    <submittedName>
        <fullName evidence="9">Collagen alpha-1(XIV) chain</fullName>
    </submittedName>
</protein>
<dbReference type="InterPro" id="IPR050525">
    <property type="entry name" value="ECM_Assembly_Org"/>
</dbReference>
<dbReference type="PROSITE" id="PS50234">
    <property type="entry name" value="VWFA"/>
    <property type="match status" value="1"/>
</dbReference>
<dbReference type="SMART" id="SM00494">
    <property type="entry name" value="ChtBD2"/>
    <property type="match status" value="3"/>
</dbReference>
<keyword evidence="5" id="KW-0325">Glycoprotein</keyword>
<dbReference type="PANTHER" id="PTHR24020:SF20">
    <property type="entry name" value="PH DOMAIN-CONTAINING PROTEIN"/>
    <property type="match status" value="1"/>
</dbReference>
<dbReference type="OrthoDB" id="10256829at2759"/>
<comment type="subcellular location">
    <subcellularLocation>
        <location evidence="1">Secreted</location>
    </subcellularLocation>
</comment>
<keyword evidence="10" id="KW-1185">Reference proteome</keyword>